<dbReference type="PANTHER" id="PTHR21666">
    <property type="entry name" value="PEPTIDASE-RELATED"/>
    <property type="match status" value="1"/>
</dbReference>
<dbReference type="PANTHER" id="PTHR21666:SF270">
    <property type="entry name" value="MUREIN HYDROLASE ACTIVATOR ENVC"/>
    <property type="match status" value="1"/>
</dbReference>
<gene>
    <name evidence="2" type="ORF">FB562_2189</name>
</gene>
<dbReference type="EMBL" id="VFOM01000002">
    <property type="protein sequence ID" value="TQL46665.1"/>
    <property type="molecule type" value="Genomic_DNA"/>
</dbReference>
<feature type="domain" description="M23ase beta-sheet core" evidence="1">
    <location>
        <begin position="30"/>
        <end position="137"/>
    </location>
</feature>
<dbReference type="OrthoDB" id="516973at2"/>
<dbReference type="InterPro" id="IPR050570">
    <property type="entry name" value="Cell_wall_metabolism_enzyme"/>
</dbReference>
<comment type="caution">
    <text evidence="2">The sequence shown here is derived from an EMBL/GenBank/DDBJ whole genome shotgun (WGS) entry which is preliminary data.</text>
</comment>
<proteinExistence type="predicted"/>
<dbReference type="Proteomes" id="UP000317998">
    <property type="component" value="Unassembled WGS sequence"/>
</dbReference>
<dbReference type="Pfam" id="PF01551">
    <property type="entry name" value="Peptidase_M23"/>
    <property type="match status" value="1"/>
</dbReference>
<keyword evidence="3" id="KW-1185">Reference proteome</keyword>
<reference evidence="2 3" key="1">
    <citation type="submission" date="2019-06" db="EMBL/GenBank/DDBJ databases">
        <title>Sequencing the genomes of 1000 actinobacteria strains.</title>
        <authorList>
            <person name="Klenk H.-P."/>
        </authorList>
    </citation>
    <scope>NUCLEOTIDE SEQUENCE [LARGE SCALE GENOMIC DNA]</scope>
    <source>
        <strain evidence="2 3">DSM 26477</strain>
    </source>
</reference>
<dbReference type="InterPro" id="IPR016047">
    <property type="entry name" value="M23ase_b-sheet_dom"/>
</dbReference>
<protein>
    <submittedName>
        <fullName evidence="2">Peptidase M23-like protein</fullName>
    </submittedName>
</protein>
<dbReference type="AlphaFoldDB" id="A0A542YEZ6"/>
<evidence type="ECO:0000259" key="1">
    <source>
        <dbReference type="Pfam" id="PF01551"/>
    </source>
</evidence>
<dbReference type="RefSeq" id="WP_141881316.1">
    <property type="nucleotide sequence ID" value="NZ_VFOM01000002.1"/>
</dbReference>
<dbReference type="InterPro" id="IPR011055">
    <property type="entry name" value="Dup_hybrid_motif"/>
</dbReference>
<name>A0A542YEZ6_9MICO</name>
<evidence type="ECO:0000313" key="2">
    <source>
        <dbReference type="EMBL" id="TQL46665.1"/>
    </source>
</evidence>
<sequence>MSALYRPTVSDAIATGGGYMQDRGRFHSPRFHQGIDDPVAVGTAVYASGAGTVKRTGNTGNSSGYGRYVEISYVVGRDVIDVLCAHLSALHVSRGQSVDVLTEVADSGGARGSDGAGASGGPHVHIEVRVNGTLVNPGAYLYSRSTLAGGTILPIPSQNRTTHMYRVYDTAPTGAAYLAGPGALVHILAPSDDAILQRLLSGETAFTLAELKRITYYCDAFEKSGSLAVSDIDVKSLAAELARIDPELTAAEIAARVQAILADDFARIPGAVRAAIIK</sequence>
<accession>A0A542YEZ6</accession>
<dbReference type="GO" id="GO:0004222">
    <property type="term" value="F:metalloendopeptidase activity"/>
    <property type="evidence" value="ECO:0007669"/>
    <property type="project" value="TreeGrafter"/>
</dbReference>
<organism evidence="2 3">
    <name type="scientific">Homoserinimonas aerilata</name>
    <dbReference type="NCBI Taxonomy" id="1162970"/>
    <lineage>
        <taxon>Bacteria</taxon>
        <taxon>Bacillati</taxon>
        <taxon>Actinomycetota</taxon>
        <taxon>Actinomycetes</taxon>
        <taxon>Micrococcales</taxon>
        <taxon>Microbacteriaceae</taxon>
        <taxon>Homoserinimonas</taxon>
    </lineage>
</organism>
<dbReference type="Gene3D" id="2.70.70.10">
    <property type="entry name" value="Glucose Permease (Domain IIA)"/>
    <property type="match status" value="1"/>
</dbReference>
<dbReference type="SUPFAM" id="SSF51261">
    <property type="entry name" value="Duplicated hybrid motif"/>
    <property type="match status" value="1"/>
</dbReference>
<evidence type="ECO:0000313" key="3">
    <source>
        <dbReference type="Proteomes" id="UP000317998"/>
    </source>
</evidence>
<dbReference type="CDD" id="cd12797">
    <property type="entry name" value="M23_peptidase"/>
    <property type="match status" value="1"/>
</dbReference>